<sequence>MRFFRLGIYVSLFAVSVDGGLDGTWASAVLATIGFVGSAYEVQRALLKASFK</sequence>
<comment type="caution">
    <text evidence="1">The sequence shown here is derived from an EMBL/GenBank/DDBJ whole genome shotgun (WGS) entry which is preliminary data.</text>
</comment>
<name>A0A7V8JR15_9BURK</name>
<dbReference type="Proteomes" id="UP000461670">
    <property type="component" value="Unassembled WGS sequence"/>
</dbReference>
<evidence type="ECO:0000313" key="2">
    <source>
        <dbReference type="Proteomes" id="UP000461670"/>
    </source>
</evidence>
<gene>
    <name evidence="1" type="ORF">GAK30_01100</name>
</gene>
<evidence type="ECO:0000313" key="1">
    <source>
        <dbReference type="EMBL" id="KAF1022513.1"/>
    </source>
</evidence>
<reference evidence="2" key="1">
    <citation type="journal article" date="2020" name="MBio">
        <title>Horizontal gene transfer to a defensive symbiont with a reduced genome amongst a multipartite beetle microbiome.</title>
        <authorList>
            <person name="Waterworth S.C."/>
            <person name="Florez L.V."/>
            <person name="Rees E.R."/>
            <person name="Hertweck C."/>
            <person name="Kaltenpoth M."/>
            <person name="Kwan J.C."/>
        </authorList>
    </citation>
    <scope>NUCLEOTIDE SEQUENCE [LARGE SCALE GENOMIC DNA]</scope>
</reference>
<dbReference type="AlphaFoldDB" id="A0A7V8JR15"/>
<protein>
    <submittedName>
        <fullName evidence="1">Uncharacterized protein</fullName>
    </submittedName>
</protein>
<accession>A0A7V8JR15</accession>
<dbReference type="EMBL" id="WNDQ01000011">
    <property type="protein sequence ID" value="KAF1022513.1"/>
    <property type="molecule type" value="Genomic_DNA"/>
</dbReference>
<organism evidence="1 2">
    <name type="scientific">Paracidovorax wautersii</name>
    <dbReference type="NCBI Taxonomy" id="1177982"/>
    <lineage>
        <taxon>Bacteria</taxon>
        <taxon>Pseudomonadati</taxon>
        <taxon>Pseudomonadota</taxon>
        <taxon>Betaproteobacteria</taxon>
        <taxon>Burkholderiales</taxon>
        <taxon>Comamonadaceae</taxon>
        <taxon>Paracidovorax</taxon>
    </lineage>
</organism>
<proteinExistence type="predicted"/>